<evidence type="ECO:0000256" key="1">
    <source>
        <dbReference type="SAM" id="Phobius"/>
    </source>
</evidence>
<organism evidence="4">
    <name type="scientific">Streptococcus pneumoniae</name>
    <dbReference type="NCBI Taxonomy" id="1313"/>
    <lineage>
        <taxon>Bacteria</taxon>
        <taxon>Bacillati</taxon>
        <taxon>Bacillota</taxon>
        <taxon>Bacilli</taxon>
        <taxon>Lactobacillales</taxon>
        <taxon>Streptococcaceae</taxon>
        <taxon>Streptococcus</taxon>
    </lineage>
</organism>
<feature type="transmembrane region" description="Helical" evidence="1">
    <location>
        <begin position="273"/>
        <end position="294"/>
    </location>
</feature>
<feature type="domain" description="Acyltransferase 3" evidence="2">
    <location>
        <begin position="14"/>
        <end position="314"/>
    </location>
</feature>
<dbReference type="AlphaFoldDB" id="Q4K1J7"/>
<keyword evidence="1" id="KW-1133">Transmembrane helix</keyword>
<protein>
    <submittedName>
        <fullName evidence="3">Putative O-acetyltransferase</fullName>
    </submittedName>
    <submittedName>
        <fullName evidence="4">Putative acetyl transferase</fullName>
    </submittedName>
</protein>
<feature type="transmembrane region" description="Helical" evidence="1">
    <location>
        <begin position="38"/>
        <end position="62"/>
    </location>
</feature>
<feature type="transmembrane region" description="Helical" evidence="1">
    <location>
        <begin position="300"/>
        <end position="316"/>
    </location>
</feature>
<reference evidence="3" key="1">
    <citation type="submission" date="2003-03" db="EMBL/GenBank/DDBJ databases">
        <title>Streptococcus pneumoniae putative O-acetyltransferase gene of capsular polysaccharide synthesis locus of serotype 15F.</title>
        <authorList>
            <person name="van Selm S."/>
            <person name="Kolkman M.A.B."/>
            <person name="van der Zeijst B.A.M."/>
            <person name="van Putten J.P.M."/>
        </authorList>
    </citation>
    <scope>NUCLEOTIDE SEQUENCE</scope>
    <source>
        <strain evidence="3">910165</strain>
    </source>
</reference>
<feature type="transmembrane region" description="Helical" evidence="1">
    <location>
        <begin position="178"/>
        <end position="196"/>
    </location>
</feature>
<dbReference type="EMBL" id="AY257525">
    <property type="protein sequence ID" value="AAP80241.1"/>
    <property type="molecule type" value="Genomic_DNA"/>
</dbReference>
<reference evidence="4" key="2">
    <citation type="journal article" date="2006" name="PLoS Genet.">
        <title>Genetic analysis of the capsular biosynthetic locus from all 90 pneumococcal serotypes.</title>
        <authorList>
            <person name="Bentley S.D."/>
            <person name="Aanensen D.M."/>
            <person name="Mavroidi A."/>
            <person name="Saunders D."/>
            <person name="Rabbinowitsch E."/>
            <person name="Collins M."/>
            <person name="Donohoe K."/>
            <person name="Harris D."/>
            <person name="Murphy L."/>
            <person name="Quail M.A."/>
            <person name="Samuel G."/>
            <person name="Skovsted I.C."/>
            <person name="Kaltoft M.S."/>
            <person name="Barrell B."/>
            <person name="Reeves P.R."/>
            <person name="Parkhill J."/>
            <person name="Spratt B.G."/>
        </authorList>
    </citation>
    <scope>NUCLEOTIDE SEQUENCE</scope>
    <source>
        <strain evidence="4">688/6</strain>
    </source>
</reference>
<feature type="transmembrane region" description="Helical" evidence="1">
    <location>
        <begin position="123"/>
        <end position="144"/>
    </location>
</feature>
<proteinExistence type="predicted"/>
<dbReference type="Pfam" id="PF01757">
    <property type="entry name" value="Acyl_transf_3"/>
    <property type="match status" value="1"/>
</dbReference>
<keyword evidence="1" id="KW-0472">Membrane</keyword>
<feature type="transmembrane region" description="Helical" evidence="1">
    <location>
        <begin position="208"/>
        <end position="230"/>
    </location>
</feature>
<dbReference type="EMBL" id="CR931666">
    <property type="protein sequence ID" value="CAI33417.1"/>
    <property type="molecule type" value="Genomic_DNA"/>
</dbReference>
<dbReference type="GO" id="GO:0016747">
    <property type="term" value="F:acyltransferase activity, transferring groups other than amino-acyl groups"/>
    <property type="evidence" value="ECO:0007669"/>
    <property type="project" value="InterPro"/>
</dbReference>
<keyword evidence="1" id="KW-0812">Transmembrane</keyword>
<feature type="transmembrane region" description="Helical" evidence="1">
    <location>
        <begin position="74"/>
        <end position="94"/>
    </location>
</feature>
<dbReference type="InterPro" id="IPR002656">
    <property type="entry name" value="Acyl_transf_3_dom"/>
</dbReference>
<evidence type="ECO:0000313" key="4">
    <source>
        <dbReference type="EMBL" id="CAI33417.1"/>
    </source>
</evidence>
<evidence type="ECO:0000313" key="3">
    <source>
        <dbReference type="EMBL" id="AAP80241.1"/>
    </source>
</evidence>
<keyword evidence="4" id="KW-0808">Transferase</keyword>
<dbReference type="RefSeq" id="WP_330770269.1">
    <property type="nucleotide sequence ID" value="NZ_CP169564.1"/>
</dbReference>
<name>Q4K1J7_STREE</name>
<evidence type="ECO:0000259" key="2">
    <source>
        <dbReference type="Pfam" id="PF01757"/>
    </source>
</evidence>
<feature type="transmembrane region" description="Helical" evidence="1">
    <location>
        <begin position="236"/>
        <end position="252"/>
    </location>
</feature>
<sequence length="325" mass="38401">MVTKDKGLTYNSTLHAIKVLACFSVVAIHIWLPGKIGAFYQIIARFAVPMFFLISGFYSYNISKNKIRNRIKKIFRLILRSTFFYVIIFVWMFWREGNMQFIFQNFNLTNIIRFVIFNRISDLIGYLATPLWYLFAILYIYIYLYFSNKRLLLTKRWISILLLFSFIMEATISDSIFYRNFLFMGIPFFGIGILIAQKQKEIINCKIINKILILGTIIYPILIFLEYYILGNSFEVYISSVLATIILMIFAIKSPKAINIKILNEIGDKYATFVYIIHQFIIVIFKFLVSNVYILKFGTIFVFLICCFLGVLFQFIKNRLLKRFS</sequence>
<feature type="transmembrane region" description="Helical" evidence="1">
    <location>
        <begin position="156"/>
        <end position="172"/>
    </location>
</feature>
<gene>
    <name evidence="4" type="primary">wciZ</name>
    <name evidence="3" type="synonym">cps15fM</name>
    <name evidence="4" type="ORF">SPC15F_0016</name>
</gene>
<accession>Q4K1J7</accession>
<feature type="transmembrane region" description="Helical" evidence="1">
    <location>
        <begin position="12"/>
        <end position="32"/>
    </location>
</feature>